<dbReference type="PANTHER" id="PTHR43115">
    <property type="entry name" value="DEHYDROGENASE/REDUCTASE SDR FAMILY MEMBER 11"/>
    <property type="match status" value="1"/>
</dbReference>
<protein>
    <submittedName>
        <fullName evidence="5">SDR family oxidoreductase</fullName>
    </submittedName>
</protein>
<name>A0A5D0UD15_9ACTN</name>
<reference evidence="5 6" key="1">
    <citation type="submission" date="2019-08" db="EMBL/GenBank/DDBJ databases">
        <title>Actinomadura sp. nov. CYP1-5 isolated from mountain soil.</title>
        <authorList>
            <person name="Songsumanus A."/>
            <person name="Kuncharoen N."/>
            <person name="Kudo T."/>
            <person name="Yuki M."/>
            <person name="Igarashi Y."/>
            <person name="Tanasupawat S."/>
        </authorList>
    </citation>
    <scope>NUCLEOTIDE SEQUENCE [LARGE SCALE GENOMIC DNA]</scope>
    <source>
        <strain evidence="5 6">GKU157</strain>
    </source>
</reference>
<dbReference type="Proteomes" id="UP000322634">
    <property type="component" value="Unassembled WGS sequence"/>
</dbReference>
<dbReference type="FunFam" id="3.40.50.720:FF:000047">
    <property type="entry name" value="NADP-dependent L-serine/L-allo-threonine dehydrogenase"/>
    <property type="match status" value="1"/>
</dbReference>
<organism evidence="5 6">
    <name type="scientific">Actinomadura syzygii</name>
    <dbReference type="NCBI Taxonomy" id="1427538"/>
    <lineage>
        <taxon>Bacteria</taxon>
        <taxon>Bacillati</taxon>
        <taxon>Actinomycetota</taxon>
        <taxon>Actinomycetes</taxon>
        <taxon>Streptosporangiales</taxon>
        <taxon>Thermomonosporaceae</taxon>
        <taxon>Actinomadura</taxon>
    </lineage>
</organism>
<sequence length="247" mass="25920">MSLTGKVAVITGASSGIGHATAKALAAQGATVVVTGRREDRLVALAKEVVQDGGIADTYTCDVTDEGQATAMIEDVVKRHGRVDVLVNNAGVMLLSRIERGLTDEWRQMTDVNVHGVLFPTHAVIPVMKAQGSGTIVNISSTAARRSRPLGGVYAATKAAVAALSESVRLELLKDGIGVTVIIPGAVDTELSTHITDKEAQGGIAALKQNMEFLQPEDVAAAVVYAVGQPSRVNVSELVIRPRMQEF</sequence>
<dbReference type="PROSITE" id="PS00061">
    <property type="entry name" value="ADH_SHORT"/>
    <property type="match status" value="1"/>
</dbReference>
<dbReference type="PANTHER" id="PTHR43115:SF4">
    <property type="entry name" value="DEHYDROGENASE_REDUCTASE SDR FAMILY MEMBER 11"/>
    <property type="match status" value="1"/>
</dbReference>
<dbReference type="Pfam" id="PF00106">
    <property type="entry name" value="adh_short"/>
    <property type="match status" value="1"/>
</dbReference>
<feature type="domain" description="Ketoreductase" evidence="4">
    <location>
        <begin position="6"/>
        <end position="190"/>
    </location>
</feature>
<comment type="similarity">
    <text evidence="1 3">Belongs to the short-chain dehydrogenases/reductases (SDR) family.</text>
</comment>
<accession>A0A5D0UD15</accession>
<dbReference type="SUPFAM" id="SSF51735">
    <property type="entry name" value="NAD(P)-binding Rossmann-fold domains"/>
    <property type="match status" value="1"/>
</dbReference>
<evidence type="ECO:0000313" key="5">
    <source>
        <dbReference type="EMBL" id="TYC15934.1"/>
    </source>
</evidence>
<gene>
    <name evidence="5" type="ORF">FXF65_11385</name>
</gene>
<dbReference type="InterPro" id="IPR002347">
    <property type="entry name" value="SDR_fam"/>
</dbReference>
<dbReference type="Gene3D" id="3.40.50.720">
    <property type="entry name" value="NAD(P)-binding Rossmann-like Domain"/>
    <property type="match status" value="1"/>
</dbReference>
<proteinExistence type="inferred from homology"/>
<dbReference type="RefSeq" id="WP_148349729.1">
    <property type="nucleotide sequence ID" value="NZ_JBHSBF010000009.1"/>
</dbReference>
<dbReference type="SMART" id="SM00822">
    <property type="entry name" value="PKS_KR"/>
    <property type="match status" value="1"/>
</dbReference>
<dbReference type="PRINTS" id="PR00081">
    <property type="entry name" value="GDHRDH"/>
</dbReference>
<dbReference type="PIRSF" id="PIRSF000126">
    <property type="entry name" value="11-beta-HSD1"/>
    <property type="match status" value="1"/>
</dbReference>
<evidence type="ECO:0000259" key="4">
    <source>
        <dbReference type="SMART" id="SM00822"/>
    </source>
</evidence>
<dbReference type="InterPro" id="IPR036291">
    <property type="entry name" value="NAD(P)-bd_dom_sf"/>
</dbReference>
<evidence type="ECO:0000256" key="3">
    <source>
        <dbReference type="RuleBase" id="RU000363"/>
    </source>
</evidence>
<evidence type="ECO:0000256" key="2">
    <source>
        <dbReference type="ARBA" id="ARBA00023002"/>
    </source>
</evidence>
<keyword evidence="6" id="KW-1185">Reference proteome</keyword>
<dbReference type="GO" id="GO:0016616">
    <property type="term" value="F:oxidoreductase activity, acting on the CH-OH group of donors, NAD or NADP as acceptor"/>
    <property type="evidence" value="ECO:0007669"/>
    <property type="project" value="UniProtKB-ARBA"/>
</dbReference>
<dbReference type="PRINTS" id="PR00080">
    <property type="entry name" value="SDRFAMILY"/>
</dbReference>
<dbReference type="InterPro" id="IPR020904">
    <property type="entry name" value="Sc_DH/Rdtase_CS"/>
</dbReference>
<dbReference type="EMBL" id="VSFF01000004">
    <property type="protein sequence ID" value="TYC15934.1"/>
    <property type="molecule type" value="Genomic_DNA"/>
</dbReference>
<comment type="caution">
    <text evidence="5">The sequence shown here is derived from an EMBL/GenBank/DDBJ whole genome shotgun (WGS) entry which is preliminary data.</text>
</comment>
<keyword evidence="2" id="KW-0560">Oxidoreductase</keyword>
<dbReference type="OrthoDB" id="9775296at2"/>
<dbReference type="InterPro" id="IPR057326">
    <property type="entry name" value="KR_dom"/>
</dbReference>
<dbReference type="AlphaFoldDB" id="A0A5D0UD15"/>
<evidence type="ECO:0000313" key="6">
    <source>
        <dbReference type="Proteomes" id="UP000322634"/>
    </source>
</evidence>
<evidence type="ECO:0000256" key="1">
    <source>
        <dbReference type="ARBA" id="ARBA00006484"/>
    </source>
</evidence>